<dbReference type="Gene3D" id="1.50.10.10">
    <property type="match status" value="1"/>
</dbReference>
<dbReference type="Pfam" id="PF17390">
    <property type="entry name" value="Bac_rhamnosid_C"/>
    <property type="match status" value="1"/>
</dbReference>
<dbReference type="Gene3D" id="2.60.420.10">
    <property type="entry name" value="Maltose phosphorylase, domain 3"/>
    <property type="match status" value="1"/>
</dbReference>
<name>A0A1H6E7X6_9ACTN</name>
<organism evidence="3 4">
    <name type="scientific">Actinacidiphila yanglinensis</name>
    <dbReference type="NCBI Taxonomy" id="310779"/>
    <lineage>
        <taxon>Bacteria</taxon>
        <taxon>Bacillati</taxon>
        <taxon>Actinomycetota</taxon>
        <taxon>Actinomycetes</taxon>
        <taxon>Kitasatosporales</taxon>
        <taxon>Streptomycetaceae</taxon>
        <taxon>Actinacidiphila</taxon>
    </lineage>
</organism>
<dbReference type="InterPro" id="IPR035398">
    <property type="entry name" value="Bac_rhamnosid_C"/>
</dbReference>
<sequence length="748" mass="79500">MIHLPRGRGALAAVSVGATLVGMLGLNTAAAQSGGAGHPAGNPWAQSDFQPRQGDWRPYVLAPQGHEVAPVAVSSVSARGGAVQGDPKALLGDTKKPVRLVSSGDRTQSPLVTLDFGKDVGGKIRIRVAGASKTPPQLHVCFSESKQFAASPTQPNNGEDAIAPGCDTANIWNGYPGQPYTYDADSHTFTIDPSKLPATLTDSQLRGGFRYATIFLDGPGWVDLGAASLDFGAAPQQADPADYQGWFLSSDNELNKIWYSGAYTVQLDTWMSDTAKSWPYQTGEADHSDAQVPGADPGKEVIFDGAKRDRVVWQGDLAVQAPVTYLTTDDVPAVDNSLSSLASQQLPDGFMPAESLVGQHNQDEIRTYGEYVTWFVQNHYTHWLYTGDQAYLAQWWPQLTKAMAWLESVRAQDPKGLISFAQVGSCGHYGYSDCGHETYVNALYKRNLDEMATLADSRGDGSDAATYAARATDVKNAINSQLWDATTGAYRLSTEIPNAYPQDANATAVLTGIASADQSTRAMDYLRQNSWSTYGPLTVSPSTPNSSIQPFYEPLPSGFEASARLDLPDPTGAQQAQALQLMRTFWGHELSEDPGGTLWEKANLDGDPGIAQFTSLAHGWAAGPTISLTNQVLGVQPTGAGFSRYSIVPTPGGLSWAQGSVPTPHGNISASWTSSSHGFTLHATAPHGTVGDLAVPTGGHKVRVQLDGRTVWDGSHAVGGAHVSSDGVTVRVQSVPSGHHTLVAHTLS</sequence>
<dbReference type="AlphaFoldDB" id="A0A1H6E7X6"/>
<keyword evidence="4" id="KW-1185">Reference proteome</keyword>
<evidence type="ECO:0000313" key="3">
    <source>
        <dbReference type="EMBL" id="SEG93249.1"/>
    </source>
</evidence>
<evidence type="ECO:0000259" key="1">
    <source>
        <dbReference type="Pfam" id="PF17389"/>
    </source>
</evidence>
<dbReference type="Proteomes" id="UP000236754">
    <property type="component" value="Unassembled WGS sequence"/>
</dbReference>
<evidence type="ECO:0000313" key="4">
    <source>
        <dbReference type="Proteomes" id="UP000236754"/>
    </source>
</evidence>
<gene>
    <name evidence="3" type="ORF">SAMN05216223_12768</name>
</gene>
<feature type="domain" description="Alpha-L-rhamnosidase C-terminal" evidence="2">
    <location>
        <begin position="634"/>
        <end position="703"/>
    </location>
</feature>
<dbReference type="EMBL" id="FNVU01000027">
    <property type="protein sequence ID" value="SEG93249.1"/>
    <property type="molecule type" value="Genomic_DNA"/>
</dbReference>
<dbReference type="RefSeq" id="WP_146088432.1">
    <property type="nucleotide sequence ID" value="NZ_FNVU01000027.1"/>
</dbReference>
<evidence type="ECO:0000259" key="2">
    <source>
        <dbReference type="Pfam" id="PF17390"/>
    </source>
</evidence>
<dbReference type="GO" id="GO:0005975">
    <property type="term" value="P:carbohydrate metabolic process"/>
    <property type="evidence" value="ECO:0007669"/>
    <property type="project" value="InterPro"/>
</dbReference>
<protein>
    <submittedName>
        <fullName evidence="3">Alpha-L-rhamnosidase</fullName>
    </submittedName>
</protein>
<dbReference type="PANTHER" id="PTHR34987:SF6">
    <property type="entry name" value="ALPHA-L-RHAMNOSIDASE SIX-HAIRPIN GLYCOSIDASE DOMAIN-CONTAINING PROTEIN"/>
    <property type="match status" value="1"/>
</dbReference>
<dbReference type="PANTHER" id="PTHR34987">
    <property type="entry name" value="C, PUTATIVE (AFU_ORTHOLOGUE AFUA_3G02880)-RELATED"/>
    <property type="match status" value="1"/>
</dbReference>
<accession>A0A1H6E7X6</accession>
<reference evidence="3 4" key="1">
    <citation type="submission" date="2016-10" db="EMBL/GenBank/DDBJ databases">
        <authorList>
            <person name="de Groot N.N."/>
        </authorList>
    </citation>
    <scope>NUCLEOTIDE SEQUENCE [LARGE SCALE GENOMIC DNA]</scope>
    <source>
        <strain evidence="3 4">CGMCC 4.2023</strain>
    </source>
</reference>
<dbReference type="InterPro" id="IPR008928">
    <property type="entry name" value="6-hairpin_glycosidase_sf"/>
</dbReference>
<feature type="domain" description="Alpha-L-rhamnosidase six-hairpin glycosidase" evidence="1">
    <location>
        <begin position="301"/>
        <end position="523"/>
    </location>
</feature>
<dbReference type="SUPFAM" id="SSF48208">
    <property type="entry name" value="Six-hairpin glycosidases"/>
    <property type="match status" value="1"/>
</dbReference>
<dbReference type="InterPro" id="IPR035396">
    <property type="entry name" value="Bac_rhamnosid6H"/>
</dbReference>
<proteinExistence type="predicted"/>
<dbReference type="OrthoDB" id="9815108at2"/>
<dbReference type="InterPro" id="IPR012341">
    <property type="entry name" value="6hp_glycosidase-like_sf"/>
</dbReference>
<dbReference type="Pfam" id="PF17389">
    <property type="entry name" value="Bac_rhamnosid6H"/>
    <property type="match status" value="1"/>
</dbReference>